<dbReference type="PANTHER" id="PTHR45777">
    <property type="entry name" value="METHIONINE AMINOPEPTIDASE 2"/>
    <property type="match status" value="1"/>
</dbReference>
<feature type="domain" description="Peptidase M24" evidence="9">
    <location>
        <begin position="23"/>
        <end position="231"/>
    </location>
</feature>
<evidence type="ECO:0000256" key="5">
    <source>
        <dbReference type="ARBA" id="ARBA00022438"/>
    </source>
</evidence>
<keyword evidence="7" id="KW-0479">Metal-binding</keyword>
<comment type="catalytic activity">
    <reaction evidence="1">
        <text>Release of N-terminal amino acids, preferentially methionine, from peptides and arylamides.</text>
        <dbReference type="EC" id="3.4.11.18"/>
    </reaction>
</comment>
<organism evidence="10">
    <name type="scientific">mine drainage metagenome</name>
    <dbReference type="NCBI Taxonomy" id="410659"/>
    <lineage>
        <taxon>unclassified sequences</taxon>
        <taxon>metagenomes</taxon>
        <taxon>ecological metagenomes</taxon>
    </lineage>
</organism>
<reference evidence="10" key="2">
    <citation type="journal article" date="2014" name="ISME J.">
        <title>Microbial stratification in low pH oxic and suboxic macroscopic growths along an acid mine drainage.</title>
        <authorList>
            <person name="Mendez-Garcia C."/>
            <person name="Mesa V."/>
            <person name="Sprenger R.R."/>
            <person name="Richter M."/>
            <person name="Diez M.S."/>
            <person name="Solano J."/>
            <person name="Bargiela R."/>
            <person name="Golyshina O.V."/>
            <person name="Manteca A."/>
            <person name="Ramos J.L."/>
            <person name="Gallego J.R."/>
            <person name="Llorente I."/>
            <person name="Martins Dos Santos V.A."/>
            <person name="Jensen O.N."/>
            <person name="Pelaez A.I."/>
            <person name="Sanchez J."/>
            <person name="Ferrer M."/>
        </authorList>
    </citation>
    <scope>NUCLEOTIDE SEQUENCE</scope>
</reference>
<dbReference type="GO" id="GO:0005737">
    <property type="term" value="C:cytoplasm"/>
    <property type="evidence" value="ECO:0007669"/>
    <property type="project" value="TreeGrafter"/>
</dbReference>
<dbReference type="GO" id="GO:0070006">
    <property type="term" value="F:metalloaminopeptidase activity"/>
    <property type="evidence" value="ECO:0007669"/>
    <property type="project" value="InterPro"/>
</dbReference>
<dbReference type="Pfam" id="PF00557">
    <property type="entry name" value="Peptidase_M24"/>
    <property type="match status" value="1"/>
</dbReference>
<accession>T0ZNH1</accession>
<dbReference type="InterPro" id="IPR000994">
    <property type="entry name" value="Pept_M24"/>
</dbReference>
<evidence type="ECO:0000256" key="3">
    <source>
        <dbReference type="ARBA" id="ARBA00001941"/>
    </source>
</evidence>
<dbReference type="Gene3D" id="3.90.230.10">
    <property type="entry name" value="Creatinase/methionine aminopeptidase superfamily"/>
    <property type="match status" value="1"/>
</dbReference>
<evidence type="ECO:0000259" key="9">
    <source>
        <dbReference type="Pfam" id="PF00557"/>
    </source>
</evidence>
<dbReference type="EMBL" id="AUZZ01010304">
    <property type="protein sequence ID" value="EQD30254.1"/>
    <property type="molecule type" value="Genomic_DNA"/>
</dbReference>
<evidence type="ECO:0000256" key="6">
    <source>
        <dbReference type="ARBA" id="ARBA00022670"/>
    </source>
</evidence>
<dbReference type="InterPro" id="IPR036005">
    <property type="entry name" value="Creatinase/aminopeptidase-like"/>
</dbReference>
<dbReference type="InterPro" id="IPR050247">
    <property type="entry name" value="Met_Aminopeptidase_Type2"/>
</dbReference>
<name>T0ZNH1_9ZZZZ</name>
<dbReference type="GO" id="GO:0006508">
    <property type="term" value="P:proteolysis"/>
    <property type="evidence" value="ECO:0007669"/>
    <property type="project" value="UniProtKB-KW"/>
</dbReference>
<evidence type="ECO:0000256" key="7">
    <source>
        <dbReference type="ARBA" id="ARBA00022723"/>
    </source>
</evidence>
<keyword evidence="6" id="KW-0645">Protease</keyword>
<comment type="caution">
    <text evidence="10">The sequence shown here is derived from an EMBL/GenBank/DDBJ whole genome shotgun (WGS) entry which is preliminary data.</text>
</comment>
<keyword evidence="8" id="KW-0378">Hydrolase</keyword>
<dbReference type="AlphaFoldDB" id="T0ZNH1"/>
<dbReference type="PRINTS" id="PR00599">
    <property type="entry name" value="MAPEPTIDASE"/>
</dbReference>
<comment type="cofactor">
    <cofactor evidence="2">
        <name>Mn(2+)</name>
        <dbReference type="ChEBI" id="CHEBI:29035"/>
    </cofactor>
</comment>
<dbReference type="SUPFAM" id="SSF46785">
    <property type="entry name" value="Winged helix' DNA-binding domain"/>
    <property type="match status" value="1"/>
</dbReference>
<dbReference type="GO" id="GO:0004239">
    <property type="term" value="F:initiator methionyl aminopeptidase activity"/>
    <property type="evidence" value="ECO:0007669"/>
    <property type="project" value="UniProtKB-EC"/>
</dbReference>
<dbReference type="InterPro" id="IPR001714">
    <property type="entry name" value="Pept_M24_MAP"/>
</dbReference>
<evidence type="ECO:0000256" key="8">
    <source>
        <dbReference type="ARBA" id="ARBA00022801"/>
    </source>
</evidence>
<comment type="cofactor">
    <cofactor evidence="4">
        <name>Fe(2+)</name>
        <dbReference type="ChEBI" id="CHEBI:29033"/>
    </cofactor>
</comment>
<dbReference type="InterPro" id="IPR002468">
    <property type="entry name" value="Pept_M24A_MAP2"/>
</dbReference>
<evidence type="ECO:0000313" key="10">
    <source>
        <dbReference type="EMBL" id="EQD30254.1"/>
    </source>
</evidence>
<dbReference type="InterPro" id="IPR036388">
    <property type="entry name" value="WH-like_DNA-bd_sf"/>
</dbReference>
<dbReference type="GO" id="GO:0046872">
    <property type="term" value="F:metal ion binding"/>
    <property type="evidence" value="ECO:0007669"/>
    <property type="project" value="UniProtKB-KW"/>
</dbReference>
<gene>
    <name evidence="10" type="ORF">B2A_14215</name>
</gene>
<dbReference type="NCBIfam" id="TIGR00501">
    <property type="entry name" value="met_pdase_II"/>
    <property type="match status" value="1"/>
</dbReference>
<evidence type="ECO:0000256" key="1">
    <source>
        <dbReference type="ARBA" id="ARBA00000294"/>
    </source>
</evidence>
<dbReference type="InterPro" id="IPR036390">
    <property type="entry name" value="WH_DNA-bd_sf"/>
</dbReference>
<keyword evidence="5 10" id="KW-0031">Aminopeptidase</keyword>
<reference evidence="10" key="1">
    <citation type="submission" date="2013-08" db="EMBL/GenBank/DDBJ databases">
        <authorList>
            <person name="Mendez C."/>
            <person name="Richter M."/>
            <person name="Ferrer M."/>
            <person name="Sanchez J."/>
        </authorList>
    </citation>
    <scope>NUCLEOTIDE SEQUENCE</scope>
</reference>
<sequence length="312" mass="33658">MRDGSMEGEEDDGRMNDEDIKTIAEVGSLSFKAMNKAKDMAKPGMKLVDIAEATEKFVRESGFDIAFPINLSANVEAAHYTPSLMDDRVVGEKDIIKIDFGAAKDGLLGDCALTVDFSGENQDLVDASKSALDNAVSMIKAGAKAHDIGREIERTIKSMGFNPVMNLGGHGVGRHNLHADLFIPNYDNGSDDELEEGKVIAIEPFATTGRGMITEGDTCEIYSFNGEAGVRSQGARQVLAEISNKYPSEPFAARWLSNIIPSKFGLYAAIQELVRSGAIEPYPTLIEVSKGLVSQAEVSVLVEKEGCKILTM</sequence>
<evidence type="ECO:0000256" key="2">
    <source>
        <dbReference type="ARBA" id="ARBA00001936"/>
    </source>
</evidence>
<dbReference type="SUPFAM" id="SSF55920">
    <property type="entry name" value="Creatinase/aminopeptidase"/>
    <property type="match status" value="1"/>
</dbReference>
<evidence type="ECO:0000256" key="4">
    <source>
        <dbReference type="ARBA" id="ARBA00001954"/>
    </source>
</evidence>
<comment type="cofactor">
    <cofactor evidence="3">
        <name>Co(2+)</name>
        <dbReference type="ChEBI" id="CHEBI:48828"/>
    </cofactor>
</comment>
<proteinExistence type="predicted"/>
<protein>
    <submittedName>
        <fullName evidence="10">Methionine aminopeptidase, type II</fullName>
    </submittedName>
</protein>
<dbReference type="Gene3D" id="1.10.10.10">
    <property type="entry name" value="Winged helix-like DNA-binding domain superfamily/Winged helix DNA-binding domain"/>
    <property type="match status" value="1"/>
</dbReference>
<dbReference type="PANTHER" id="PTHR45777:SF2">
    <property type="entry name" value="METHIONINE AMINOPEPTIDASE 2"/>
    <property type="match status" value="1"/>
</dbReference>